<dbReference type="Gene3D" id="3.40.630.30">
    <property type="match status" value="1"/>
</dbReference>
<dbReference type="CDD" id="cd04301">
    <property type="entry name" value="NAT_SF"/>
    <property type="match status" value="1"/>
</dbReference>
<dbReference type="SUPFAM" id="SSF55729">
    <property type="entry name" value="Acyl-CoA N-acyltransferases (Nat)"/>
    <property type="match status" value="1"/>
</dbReference>
<protein>
    <recommendedName>
        <fullName evidence="1">N-acetyltransferase domain-containing protein</fullName>
    </recommendedName>
</protein>
<dbReference type="AlphaFoldDB" id="A0AAQ3Y8I2"/>
<evidence type="ECO:0000313" key="2">
    <source>
        <dbReference type="EMBL" id="WYK02351.1"/>
    </source>
</evidence>
<dbReference type="PANTHER" id="PTHR43451">
    <property type="entry name" value="ACETYLTRANSFERASE (GNAT) FAMILY PROTEIN"/>
    <property type="match status" value="1"/>
</dbReference>
<gene>
    <name evidence="2" type="ORF">A5821_003494</name>
</gene>
<dbReference type="PROSITE" id="PS51186">
    <property type="entry name" value="GNAT"/>
    <property type="match status" value="1"/>
</dbReference>
<dbReference type="GO" id="GO:0016747">
    <property type="term" value="F:acyltransferase activity, transferring groups other than amino-acyl groups"/>
    <property type="evidence" value="ECO:0007669"/>
    <property type="project" value="InterPro"/>
</dbReference>
<proteinExistence type="predicted"/>
<dbReference type="Proteomes" id="UP000194948">
    <property type="component" value="Chromosome"/>
</dbReference>
<feature type="domain" description="N-acetyltransferase" evidence="1">
    <location>
        <begin position="3"/>
        <end position="157"/>
    </location>
</feature>
<reference evidence="3" key="1">
    <citation type="submission" date="2017-05" db="EMBL/GenBank/DDBJ databases">
        <title>The Genome Sequence of EEnterococcus faecalis 9F2_4866.</title>
        <authorList>
            <consortium name="The Broad Institute Genomics Platform"/>
            <consortium name="The Broad Institute Genomic Center for Infectious Diseases"/>
            <person name="Earl A."/>
            <person name="Manson A."/>
            <person name="Schwartman J."/>
            <person name="Gilmore M."/>
            <person name="Abouelleil A."/>
            <person name="Cao P."/>
            <person name="Chapman S."/>
            <person name="Cusick C."/>
            <person name="Shea T."/>
            <person name="Young S."/>
            <person name="Neafsey D."/>
            <person name="Nusbaum C."/>
            <person name="Birren B."/>
        </authorList>
    </citation>
    <scope>NUCLEOTIDE SEQUENCE [LARGE SCALE GENOMIC DNA]</scope>
    <source>
        <strain evidence="3">7F3_DIV0205</strain>
    </source>
</reference>
<organism evidence="2 3">
    <name type="scientific">Candidatus Enterococcus palustris</name>
    <dbReference type="NCBI Taxonomy" id="1834189"/>
    <lineage>
        <taxon>Bacteria</taxon>
        <taxon>Bacillati</taxon>
        <taxon>Bacillota</taxon>
        <taxon>Bacilli</taxon>
        <taxon>Lactobacillales</taxon>
        <taxon>Enterococcaceae</taxon>
        <taxon>Enterococcus</taxon>
    </lineage>
</organism>
<dbReference type="EMBL" id="CP147244">
    <property type="protein sequence ID" value="WYK02351.1"/>
    <property type="molecule type" value="Genomic_DNA"/>
</dbReference>
<evidence type="ECO:0000259" key="1">
    <source>
        <dbReference type="PROSITE" id="PS51186"/>
    </source>
</evidence>
<name>A0AAQ3Y8I2_9ENTE</name>
<dbReference type="Pfam" id="PF13673">
    <property type="entry name" value="Acetyltransf_10"/>
    <property type="match status" value="1"/>
</dbReference>
<reference evidence="2 3" key="2">
    <citation type="submission" date="2024-03" db="EMBL/GenBank/DDBJ databases">
        <title>The Genome Sequence of Enterococcus sp. DIV0205d.</title>
        <authorList>
            <consortium name="The Broad Institute Genomics Platform"/>
            <consortium name="The Broad Institute Microbial Omics Core"/>
            <consortium name="The Broad Institute Genomic Center for Infectious Diseases"/>
            <person name="Earl A."/>
            <person name="Manson A."/>
            <person name="Gilmore M."/>
            <person name="Schwartman J."/>
            <person name="Shea T."/>
            <person name="Abouelleil A."/>
            <person name="Cao P."/>
            <person name="Chapman S."/>
            <person name="Cusick C."/>
            <person name="Young S."/>
            <person name="Neafsey D."/>
            <person name="Nusbaum C."/>
            <person name="Birren B."/>
        </authorList>
    </citation>
    <scope>NUCLEOTIDE SEQUENCE [LARGE SCALE GENOMIC DNA]</scope>
    <source>
        <strain evidence="2 3">7F3_DIV0205</strain>
    </source>
</reference>
<sequence>MNLTIRPFCVADATQIAILLKRIFLEINSKDYSIEQMEQLAAEYTPEKIIEQASYAHTYVAEKAGHVIGTGTICPFWGSQTESIILSLFVLPEFHGYGIGTAIMNYLEQDTFYIRANRIEIPASKTAEQFYLRLGYQAKNNEPTEDENGYLRMEKRR</sequence>
<evidence type="ECO:0000313" key="3">
    <source>
        <dbReference type="Proteomes" id="UP000194948"/>
    </source>
</evidence>
<dbReference type="PANTHER" id="PTHR43451:SF1">
    <property type="entry name" value="ACETYLTRANSFERASE"/>
    <property type="match status" value="1"/>
</dbReference>
<dbReference type="InterPro" id="IPR052564">
    <property type="entry name" value="N-acetyltrans/Recomb-assoc"/>
</dbReference>
<dbReference type="InterPro" id="IPR000182">
    <property type="entry name" value="GNAT_dom"/>
</dbReference>
<dbReference type="RefSeq" id="WP_086312206.1">
    <property type="nucleotide sequence ID" value="NZ_CP147244.1"/>
</dbReference>
<accession>A0AAQ3Y8I2</accession>
<dbReference type="InterPro" id="IPR016181">
    <property type="entry name" value="Acyl_CoA_acyltransferase"/>
</dbReference>
<keyword evidence="3" id="KW-1185">Reference proteome</keyword>